<evidence type="ECO:0000313" key="1">
    <source>
        <dbReference type="EMBL" id="KAK2655511.1"/>
    </source>
</evidence>
<evidence type="ECO:0000313" key="2">
    <source>
        <dbReference type="Proteomes" id="UP001280121"/>
    </source>
</evidence>
<comment type="caution">
    <text evidence="1">The sequence shown here is derived from an EMBL/GenBank/DDBJ whole genome shotgun (WGS) entry which is preliminary data.</text>
</comment>
<sequence>MEYEHKLLYDIIKKTEQPNNMHEFSSHDFLLNLSPFGFHVCFDRRRWLISTSICRFPPLSSPTSPSSLPFFPIMSSSSISDHDRHRYRVLKRVCACDLITPSDLPRDAGFDYGMAVGVGGEILLATLEKMVEICDTVFVDIPGL</sequence>
<organism evidence="1 2">
    <name type="scientific">Dipteronia dyeriana</name>
    <dbReference type="NCBI Taxonomy" id="168575"/>
    <lineage>
        <taxon>Eukaryota</taxon>
        <taxon>Viridiplantae</taxon>
        <taxon>Streptophyta</taxon>
        <taxon>Embryophyta</taxon>
        <taxon>Tracheophyta</taxon>
        <taxon>Spermatophyta</taxon>
        <taxon>Magnoliopsida</taxon>
        <taxon>eudicotyledons</taxon>
        <taxon>Gunneridae</taxon>
        <taxon>Pentapetalae</taxon>
        <taxon>rosids</taxon>
        <taxon>malvids</taxon>
        <taxon>Sapindales</taxon>
        <taxon>Sapindaceae</taxon>
        <taxon>Hippocastanoideae</taxon>
        <taxon>Acereae</taxon>
        <taxon>Dipteronia</taxon>
    </lineage>
</organism>
<gene>
    <name evidence="1" type="ORF">Ddye_008563</name>
</gene>
<dbReference type="AlphaFoldDB" id="A0AAE0CLH6"/>
<accession>A0AAE0CLH6</accession>
<dbReference type="Proteomes" id="UP001280121">
    <property type="component" value="Unassembled WGS sequence"/>
</dbReference>
<proteinExistence type="predicted"/>
<keyword evidence="2" id="KW-1185">Reference proteome</keyword>
<dbReference type="EMBL" id="JANJYI010000003">
    <property type="protein sequence ID" value="KAK2655511.1"/>
    <property type="molecule type" value="Genomic_DNA"/>
</dbReference>
<reference evidence="1" key="1">
    <citation type="journal article" date="2023" name="Plant J.">
        <title>Genome sequences and population genomics provide insights into the demographic history, inbreeding, and mutation load of two 'living fossil' tree species of Dipteronia.</title>
        <authorList>
            <person name="Feng Y."/>
            <person name="Comes H.P."/>
            <person name="Chen J."/>
            <person name="Zhu S."/>
            <person name="Lu R."/>
            <person name="Zhang X."/>
            <person name="Li P."/>
            <person name="Qiu J."/>
            <person name="Olsen K.M."/>
            <person name="Qiu Y."/>
        </authorList>
    </citation>
    <scope>NUCLEOTIDE SEQUENCE</scope>
    <source>
        <strain evidence="1">KIB01</strain>
    </source>
</reference>
<name>A0AAE0CLH6_9ROSI</name>
<protein>
    <submittedName>
        <fullName evidence="1">Uncharacterized protein</fullName>
    </submittedName>
</protein>